<feature type="chain" id="PRO_5002434930" description="Secreted protein" evidence="1">
    <location>
        <begin position="18"/>
        <end position="74"/>
    </location>
</feature>
<evidence type="ECO:0000256" key="1">
    <source>
        <dbReference type="SAM" id="SignalP"/>
    </source>
</evidence>
<reference evidence="2" key="1">
    <citation type="submission" date="2014-11" db="EMBL/GenBank/DDBJ databases">
        <authorList>
            <person name="Amaro Gonzalez C."/>
        </authorList>
    </citation>
    <scope>NUCLEOTIDE SEQUENCE</scope>
</reference>
<dbReference type="AlphaFoldDB" id="A0A0E9X581"/>
<organism evidence="2">
    <name type="scientific">Anguilla anguilla</name>
    <name type="common">European freshwater eel</name>
    <name type="synonym">Muraena anguilla</name>
    <dbReference type="NCBI Taxonomy" id="7936"/>
    <lineage>
        <taxon>Eukaryota</taxon>
        <taxon>Metazoa</taxon>
        <taxon>Chordata</taxon>
        <taxon>Craniata</taxon>
        <taxon>Vertebrata</taxon>
        <taxon>Euteleostomi</taxon>
        <taxon>Actinopterygii</taxon>
        <taxon>Neopterygii</taxon>
        <taxon>Teleostei</taxon>
        <taxon>Anguilliformes</taxon>
        <taxon>Anguillidae</taxon>
        <taxon>Anguilla</taxon>
    </lineage>
</organism>
<reference evidence="2" key="2">
    <citation type="journal article" date="2015" name="Fish Shellfish Immunol.">
        <title>Early steps in the European eel (Anguilla anguilla)-Vibrio vulnificus interaction in the gills: Role of the RtxA13 toxin.</title>
        <authorList>
            <person name="Callol A."/>
            <person name="Pajuelo D."/>
            <person name="Ebbesson L."/>
            <person name="Teles M."/>
            <person name="MacKenzie S."/>
            <person name="Amaro C."/>
        </authorList>
    </citation>
    <scope>NUCLEOTIDE SEQUENCE</scope>
</reference>
<protein>
    <recommendedName>
        <fullName evidence="3">Secreted protein</fullName>
    </recommendedName>
</protein>
<accession>A0A0E9X581</accession>
<name>A0A0E9X581_ANGAN</name>
<proteinExistence type="predicted"/>
<sequence length="74" mass="8144">MWGGCALSLCVCARVNACVCVYVCMCVCVWEGGPGPTPAKGLKFLLYVLFYSQANYLFAILLDYLCSCWHGCMN</sequence>
<feature type="signal peptide" evidence="1">
    <location>
        <begin position="1"/>
        <end position="17"/>
    </location>
</feature>
<evidence type="ECO:0000313" key="2">
    <source>
        <dbReference type="EMBL" id="JAH97734.1"/>
    </source>
</evidence>
<dbReference type="EMBL" id="GBXM01010843">
    <property type="protein sequence ID" value="JAH97734.1"/>
    <property type="molecule type" value="Transcribed_RNA"/>
</dbReference>
<keyword evidence="1" id="KW-0732">Signal</keyword>
<evidence type="ECO:0008006" key="3">
    <source>
        <dbReference type="Google" id="ProtNLM"/>
    </source>
</evidence>